<dbReference type="InterPro" id="IPR002347">
    <property type="entry name" value="SDR_fam"/>
</dbReference>
<keyword evidence="1" id="KW-0560">Oxidoreductase</keyword>
<accession>A0A4Q2DUB9</accession>
<gene>
    <name evidence="2" type="ORF">EST38_g2116</name>
</gene>
<dbReference type="PANTHER" id="PTHR43157:SF31">
    <property type="entry name" value="PHOSPHATIDYLINOSITOL-GLYCAN BIOSYNTHESIS CLASS F PROTEIN"/>
    <property type="match status" value="1"/>
</dbReference>
<reference evidence="2 3" key="1">
    <citation type="submission" date="2019-01" db="EMBL/GenBank/DDBJ databases">
        <title>Draft genome sequence of Psathyrella aberdarensis IHI B618.</title>
        <authorList>
            <person name="Buettner E."/>
            <person name="Kellner H."/>
        </authorList>
    </citation>
    <scope>NUCLEOTIDE SEQUENCE [LARGE SCALE GENOMIC DNA]</scope>
    <source>
        <strain evidence="2 3">IHI B618</strain>
    </source>
</reference>
<dbReference type="EMBL" id="SDEE01000034">
    <property type="protein sequence ID" value="RXW23733.1"/>
    <property type="molecule type" value="Genomic_DNA"/>
</dbReference>
<dbReference type="SUPFAM" id="SSF51735">
    <property type="entry name" value="NAD(P)-binding Rossmann-fold domains"/>
    <property type="match status" value="1"/>
</dbReference>
<dbReference type="Pfam" id="PF00106">
    <property type="entry name" value="adh_short"/>
    <property type="match status" value="1"/>
</dbReference>
<dbReference type="GO" id="GO:0016491">
    <property type="term" value="F:oxidoreductase activity"/>
    <property type="evidence" value="ECO:0007669"/>
    <property type="project" value="UniProtKB-KW"/>
</dbReference>
<dbReference type="PANTHER" id="PTHR43157">
    <property type="entry name" value="PHOSPHATIDYLINOSITOL-GLYCAN BIOSYNTHESIS CLASS F PROTEIN-RELATED"/>
    <property type="match status" value="1"/>
</dbReference>
<name>A0A4Q2DUB9_9AGAR</name>
<sequence length="336" mass="37642">METIIFGIALLTKFNWDRFLPCDFDPERDMVDLHGKVAVVTGANTGIGFATARHLARKGARVYLACRNERKANEAIQELEKDEKVAQNGEIRFVQLDLADFASAKRASAEILAKEERLDILVNNASLLVSEKPKYIHGILDYMAVNHFGPFMFTQALLPLLKKTSLLPESDVRIVFVSSDAHLRVPQDIRFRNLEDVNVDYTSMPLDYYSRACKYANVLYAKELQRRLDKENSRISVLSLHPGNVNTFADATPCPRLSNLLMPWIFMSPDVGSYTTLFAAASPLVKEQPEVFKGAYLGPIAKLGKASDNAEREDLGGELWDTTESVLKRIDAGELD</sequence>
<dbReference type="OrthoDB" id="191139at2759"/>
<dbReference type="Gene3D" id="3.40.50.720">
    <property type="entry name" value="NAD(P)-binding Rossmann-like Domain"/>
    <property type="match status" value="1"/>
</dbReference>
<evidence type="ECO:0000313" key="3">
    <source>
        <dbReference type="Proteomes" id="UP000290288"/>
    </source>
</evidence>
<evidence type="ECO:0000256" key="1">
    <source>
        <dbReference type="ARBA" id="ARBA00023002"/>
    </source>
</evidence>
<dbReference type="Proteomes" id="UP000290288">
    <property type="component" value="Unassembled WGS sequence"/>
</dbReference>
<keyword evidence="3" id="KW-1185">Reference proteome</keyword>
<protein>
    <recommendedName>
        <fullName evidence="4">NAD(P)-binding protein</fullName>
    </recommendedName>
</protein>
<organism evidence="2 3">
    <name type="scientific">Candolleomyces aberdarensis</name>
    <dbReference type="NCBI Taxonomy" id="2316362"/>
    <lineage>
        <taxon>Eukaryota</taxon>
        <taxon>Fungi</taxon>
        <taxon>Dikarya</taxon>
        <taxon>Basidiomycota</taxon>
        <taxon>Agaricomycotina</taxon>
        <taxon>Agaricomycetes</taxon>
        <taxon>Agaricomycetidae</taxon>
        <taxon>Agaricales</taxon>
        <taxon>Agaricineae</taxon>
        <taxon>Psathyrellaceae</taxon>
        <taxon>Candolleomyces</taxon>
    </lineage>
</organism>
<comment type="caution">
    <text evidence="2">The sequence shown here is derived from an EMBL/GenBank/DDBJ whole genome shotgun (WGS) entry which is preliminary data.</text>
</comment>
<dbReference type="InterPro" id="IPR036291">
    <property type="entry name" value="NAD(P)-bd_dom_sf"/>
</dbReference>
<dbReference type="AlphaFoldDB" id="A0A4Q2DUB9"/>
<proteinExistence type="predicted"/>
<dbReference type="STRING" id="2316362.A0A4Q2DUB9"/>
<evidence type="ECO:0000313" key="2">
    <source>
        <dbReference type="EMBL" id="RXW23733.1"/>
    </source>
</evidence>
<evidence type="ECO:0008006" key="4">
    <source>
        <dbReference type="Google" id="ProtNLM"/>
    </source>
</evidence>
<dbReference type="PRINTS" id="PR00081">
    <property type="entry name" value="GDHRDH"/>
</dbReference>